<feature type="compositionally biased region" description="Polar residues" evidence="1">
    <location>
        <begin position="287"/>
        <end position="300"/>
    </location>
</feature>
<comment type="caution">
    <text evidence="3">The sequence shown here is derived from an EMBL/GenBank/DDBJ whole genome shotgun (WGS) entry which is preliminary data.</text>
</comment>
<evidence type="ECO:0000313" key="4">
    <source>
        <dbReference type="Proteomes" id="UP000281406"/>
    </source>
</evidence>
<dbReference type="InterPro" id="IPR007708">
    <property type="entry name" value="DBR1_C"/>
</dbReference>
<dbReference type="SMART" id="SM01124">
    <property type="entry name" value="DBR1"/>
    <property type="match status" value="1"/>
</dbReference>
<dbReference type="PANTHER" id="PTHR12849:SF0">
    <property type="entry name" value="LARIAT DEBRANCHING ENZYME"/>
    <property type="match status" value="1"/>
</dbReference>
<evidence type="ECO:0000256" key="1">
    <source>
        <dbReference type="SAM" id="MobiDB-lite"/>
    </source>
</evidence>
<keyword evidence="4" id="KW-1185">Reference proteome</keyword>
<reference evidence="3 4" key="1">
    <citation type="submission" date="2018-10" db="EMBL/GenBank/DDBJ databases">
        <title>Genome assembly for a Yunnan-Guizhou Plateau 3E fish, Anabarilius grahami (Regan), and its evolutionary and genetic applications.</title>
        <authorList>
            <person name="Jiang W."/>
        </authorList>
    </citation>
    <scope>NUCLEOTIDE SEQUENCE [LARGE SCALE GENOMIC DNA]</scope>
    <source>
        <strain evidence="3">AG-KIZ</strain>
        <tissue evidence="3">Muscle</tissue>
    </source>
</reference>
<dbReference type="GO" id="GO:0008419">
    <property type="term" value="F:RNA lariat debranching enzyme activity"/>
    <property type="evidence" value="ECO:0007669"/>
    <property type="project" value="TreeGrafter"/>
</dbReference>
<dbReference type="PANTHER" id="PTHR12849">
    <property type="entry name" value="RNA LARIAT DEBRANCHING ENZYME"/>
    <property type="match status" value="1"/>
</dbReference>
<feature type="compositionally biased region" description="Polar residues" evidence="1">
    <location>
        <begin position="170"/>
        <end position="181"/>
    </location>
</feature>
<feature type="domain" description="Lariat debranching enzyme C-terminal" evidence="2">
    <location>
        <begin position="1"/>
        <end position="132"/>
    </location>
</feature>
<evidence type="ECO:0000259" key="2">
    <source>
        <dbReference type="SMART" id="SM01124"/>
    </source>
</evidence>
<feature type="region of interest" description="Disordered" evidence="1">
    <location>
        <begin position="142"/>
        <end position="321"/>
    </location>
</feature>
<organism evidence="3 4">
    <name type="scientific">Anabarilius grahami</name>
    <name type="common">Kanglang fish</name>
    <name type="synonym">Barilius grahami</name>
    <dbReference type="NCBI Taxonomy" id="495550"/>
    <lineage>
        <taxon>Eukaryota</taxon>
        <taxon>Metazoa</taxon>
        <taxon>Chordata</taxon>
        <taxon>Craniata</taxon>
        <taxon>Vertebrata</taxon>
        <taxon>Euteleostomi</taxon>
        <taxon>Actinopterygii</taxon>
        <taxon>Neopterygii</taxon>
        <taxon>Teleostei</taxon>
        <taxon>Ostariophysi</taxon>
        <taxon>Cypriniformes</taxon>
        <taxon>Xenocyprididae</taxon>
        <taxon>Xenocypridinae</taxon>
        <taxon>Xenocypridinae incertae sedis</taxon>
        <taxon>Anabarilius</taxon>
    </lineage>
</organism>
<accession>A0A3N0Z9E5</accession>
<protein>
    <submittedName>
        <fullName evidence="3">Lariat debranching enzyme</fullName>
    </submittedName>
</protein>
<dbReference type="OrthoDB" id="407609at2759"/>
<dbReference type="AlphaFoldDB" id="A0A3N0Z9E5"/>
<dbReference type="Pfam" id="PF05011">
    <property type="entry name" value="DBR1"/>
    <property type="match status" value="1"/>
</dbReference>
<evidence type="ECO:0000313" key="3">
    <source>
        <dbReference type="EMBL" id="ROL55065.1"/>
    </source>
</evidence>
<dbReference type="GO" id="GO:0000398">
    <property type="term" value="P:mRNA splicing, via spliceosome"/>
    <property type="evidence" value="ECO:0007669"/>
    <property type="project" value="TreeGrafter"/>
</dbReference>
<dbReference type="Proteomes" id="UP000281406">
    <property type="component" value="Unassembled WGS sequence"/>
</dbReference>
<dbReference type="EMBL" id="RJVU01002418">
    <property type="protein sequence ID" value="ROL55065.1"/>
    <property type="molecule type" value="Genomic_DNA"/>
</dbReference>
<feature type="compositionally biased region" description="Acidic residues" evidence="1">
    <location>
        <begin position="185"/>
        <end position="198"/>
    </location>
</feature>
<gene>
    <name evidence="3" type="ORF">DPX16_21069</name>
</gene>
<dbReference type="GO" id="GO:0005634">
    <property type="term" value="C:nucleus"/>
    <property type="evidence" value="ECO:0007669"/>
    <property type="project" value="TreeGrafter"/>
</dbReference>
<proteinExistence type="predicted"/>
<sequence length="321" mass="34842">MKVAVEGCCHGELDKIYESISYLENKEGVKVDLLLCCGDFQAVRNEGDMKCMAVPAKYRHMQTFYKWDFSASEEAMMEVVSDLSGDLCIPENFSLTVPSYDPIRPQHNAHPAYSTNPQTTELCATLGLTDIYILAGQNGQTYGEEGATGATEEEEDEDSTGSVDEPSEYPTDTSGLSSSYNPDEITIEDEWEEEEDEGVGCAEEKGTDAVVPEGQMGSQDSDRDSSPQRETANRLILPPPCAAPEMEAPLHSSRPLSLPPPSASLSQGSSEEEGGFTPARVPKRTSGETAQGFASHTGGTPQIKRRNQSIYTAVEDEESEV</sequence>
<name>A0A3N0Z9E5_ANAGA</name>
<feature type="compositionally biased region" description="Low complexity" evidence="1">
    <location>
        <begin position="243"/>
        <end position="256"/>
    </location>
</feature>